<name>A0A7J7MGK8_9MAGN</name>
<dbReference type="AlphaFoldDB" id="A0A7J7MGK8"/>
<dbReference type="Proteomes" id="UP000541444">
    <property type="component" value="Unassembled WGS sequence"/>
</dbReference>
<organism evidence="1 2">
    <name type="scientific">Kingdonia uniflora</name>
    <dbReference type="NCBI Taxonomy" id="39325"/>
    <lineage>
        <taxon>Eukaryota</taxon>
        <taxon>Viridiplantae</taxon>
        <taxon>Streptophyta</taxon>
        <taxon>Embryophyta</taxon>
        <taxon>Tracheophyta</taxon>
        <taxon>Spermatophyta</taxon>
        <taxon>Magnoliopsida</taxon>
        <taxon>Ranunculales</taxon>
        <taxon>Circaeasteraceae</taxon>
        <taxon>Kingdonia</taxon>
    </lineage>
</organism>
<feature type="non-terminal residue" evidence="1">
    <location>
        <position position="1"/>
    </location>
</feature>
<protein>
    <submittedName>
        <fullName evidence="1">Uncharacterized protein</fullName>
    </submittedName>
</protein>
<keyword evidence="2" id="KW-1185">Reference proteome</keyword>
<evidence type="ECO:0000313" key="1">
    <source>
        <dbReference type="EMBL" id="KAF6154049.1"/>
    </source>
</evidence>
<proteinExistence type="predicted"/>
<evidence type="ECO:0000313" key="2">
    <source>
        <dbReference type="Proteomes" id="UP000541444"/>
    </source>
</evidence>
<accession>A0A7J7MGK8</accession>
<dbReference type="EMBL" id="JACGCM010001530">
    <property type="protein sequence ID" value="KAF6154049.1"/>
    <property type="molecule type" value="Genomic_DNA"/>
</dbReference>
<gene>
    <name evidence="1" type="ORF">GIB67_018971</name>
</gene>
<sequence length="99" mass="11165">GSWVIHLRGKFSWVGFGIDWDWTSSNSTRFFFLPDLERVTERSGSLIPLNPGIVLGCSSPSGICILILLESQFFYQGFCERARSKNVRIVELGESFTNS</sequence>
<comment type="caution">
    <text evidence="1">The sequence shown here is derived from an EMBL/GenBank/DDBJ whole genome shotgun (WGS) entry which is preliminary data.</text>
</comment>
<reference evidence="1 2" key="1">
    <citation type="journal article" date="2020" name="IScience">
        <title>Genome Sequencing of the Endangered Kingdonia uniflora (Circaeasteraceae, Ranunculales) Reveals Potential Mechanisms of Evolutionary Specialization.</title>
        <authorList>
            <person name="Sun Y."/>
            <person name="Deng T."/>
            <person name="Zhang A."/>
            <person name="Moore M.J."/>
            <person name="Landis J.B."/>
            <person name="Lin N."/>
            <person name="Zhang H."/>
            <person name="Zhang X."/>
            <person name="Huang J."/>
            <person name="Zhang X."/>
            <person name="Sun H."/>
            <person name="Wang H."/>
        </authorList>
    </citation>
    <scope>NUCLEOTIDE SEQUENCE [LARGE SCALE GENOMIC DNA]</scope>
    <source>
        <strain evidence="1">TB1705</strain>
        <tissue evidence="1">Leaf</tissue>
    </source>
</reference>